<dbReference type="HOGENOM" id="CLU_2176765_0_0_1"/>
<evidence type="ECO:0000256" key="2">
    <source>
        <dbReference type="ARBA" id="ARBA00004496"/>
    </source>
</evidence>
<keyword evidence="10" id="KW-1185">Reference proteome</keyword>
<dbReference type="Bgee" id="ENSLOCG00000000648">
    <property type="expression patterns" value="Expressed in zone of skin and 10 other cell types or tissues"/>
</dbReference>
<comment type="cofactor">
    <cofactor evidence="1">
        <name>Mg(2+)</name>
        <dbReference type="ChEBI" id="CHEBI:18420"/>
    </cofactor>
</comment>
<accession>W5LX59</accession>
<dbReference type="GO" id="GO:0005737">
    <property type="term" value="C:cytoplasm"/>
    <property type="evidence" value="ECO:0007669"/>
    <property type="project" value="UniProtKB-SubCell"/>
</dbReference>
<evidence type="ECO:0000256" key="6">
    <source>
        <dbReference type="ARBA" id="ARBA00023054"/>
    </source>
</evidence>
<evidence type="ECO:0000256" key="7">
    <source>
        <dbReference type="SAM" id="Coils"/>
    </source>
</evidence>
<dbReference type="GO" id="GO:0004674">
    <property type="term" value="F:protein serine/threonine kinase activity"/>
    <property type="evidence" value="ECO:0007669"/>
    <property type="project" value="InterPro"/>
</dbReference>
<name>W5LX59_LEPOC</name>
<reference evidence="10" key="1">
    <citation type="submission" date="2011-12" db="EMBL/GenBank/DDBJ databases">
        <title>The Draft Genome of Lepisosteus oculatus.</title>
        <authorList>
            <consortium name="The Broad Institute Genome Assembly &amp; Analysis Group"/>
            <consortium name="Computational R&amp;D Group"/>
            <consortium name="and Sequencing Platform"/>
            <person name="Di Palma F."/>
            <person name="Alfoldi J."/>
            <person name="Johnson J."/>
            <person name="Berlin A."/>
            <person name="Gnerre S."/>
            <person name="Jaffe D."/>
            <person name="MacCallum I."/>
            <person name="Young S."/>
            <person name="Walker B.J."/>
            <person name="Lander E.S."/>
            <person name="Lindblad-Toh K."/>
        </authorList>
    </citation>
    <scope>NUCLEOTIDE SEQUENCE [LARGE SCALE GENOMIC DNA]</scope>
</reference>
<evidence type="ECO:0000256" key="3">
    <source>
        <dbReference type="ARBA" id="ARBA00022490"/>
    </source>
</evidence>
<keyword evidence="5" id="KW-0479">Metal-binding</keyword>
<feature type="coiled-coil region" evidence="7">
    <location>
        <begin position="31"/>
        <end position="86"/>
    </location>
</feature>
<evidence type="ECO:0000256" key="5">
    <source>
        <dbReference type="ARBA" id="ARBA00022723"/>
    </source>
</evidence>
<dbReference type="eggNOG" id="KOG0612">
    <property type="taxonomic scope" value="Eukaryota"/>
</dbReference>
<feature type="domain" description="Myotonic dystrophy protein kinase coiled coil" evidence="8">
    <location>
        <begin position="33"/>
        <end position="88"/>
    </location>
</feature>
<dbReference type="STRING" id="7918.ENSLOCP00000000716"/>
<keyword evidence="6 7" id="KW-0175">Coiled coil</keyword>
<dbReference type="InParanoid" id="W5LX59"/>
<dbReference type="InterPro" id="IPR014930">
    <property type="entry name" value="Myotonic_dystrophy_kinase_coil"/>
</dbReference>
<dbReference type="Ensembl" id="ENSLOCT00000000719.1">
    <property type="protein sequence ID" value="ENSLOCP00000000716.1"/>
    <property type="gene ID" value="ENSLOCG00000000648.1"/>
</dbReference>
<comment type="subcellular location">
    <subcellularLocation>
        <location evidence="2">Cytoplasm</location>
    </subcellularLocation>
</comment>
<dbReference type="Gene3D" id="1.20.5.340">
    <property type="match status" value="1"/>
</dbReference>
<evidence type="ECO:0000256" key="4">
    <source>
        <dbReference type="ARBA" id="ARBA00022553"/>
    </source>
</evidence>
<reference evidence="9" key="3">
    <citation type="submission" date="2025-09" db="UniProtKB">
        <authorList>
            <consortium name="Ensembl"/>
        </authorList>
    </citation>
    <scope>IDENTIFICATION</scope>
</reference>
<keyword evidence="4" id="KW-0597">Phosphoprotein</keyword>
<evidence type="ECO:0000259" key="8">
    <source>
        <dbReference type="Pfam" id="PF08826"/>
    </source>
</evidence>
<dbReference type="GO" id="GO:0046872">
    <property type="term" value="F:metal ion binding"/>
    <property type="evidence" value="ECO:0007669"/>
    <property type="project" value="UniProtKB-KW"/>
</dbReference>
<protein>
    <recommendedName>
        <fullName evidence="8">Myotonic dystrophy protein kinase coiled coil domain-containing protein</fullName>
    </recommendedName>
</protein>
<evidence type="ECO:0000256" key="1">
    <source>
        <dbReference type="ARBA" id="ARBA00001946"/>
    </source>
</evidence>
<keyword evidence="3" id="KW-0963">Cytoplasm</keyword>
<dbReference type="GO" id="GO:0005524">
    <property type="term" value="F:ATP binding"/>
    <property type="evidence" value="ECO:0007669"/>
    <property type="project" value="InterPro"/>
</dbReference>
<evidence type="ECO:0000313" key="10">
    <source>
        <dbReference type="Proteomes" id="UP000018468"/>
    </source>
</evidence>
<proteinExistence type="predicted"/>
<organism evidence="9 10">
    <name type="scientific">Lepisosteus oculatus</name>
    <name type="common">Spotted gar</name>
    <dbReference type="NCBI Taxonomy" id="7918"/>
    <lineage>
        <taxon>Eukaryota</taxon>
        <taxon>Metazoa</taxon>
        <taxon>Chordata</taxon>
        <taxon>Craniata</taxon>
        <taxon>Vertebrata</taxon>
        <taxon>Euteleostomi</taxon>
        <taxon>Actinopterygii</taxon>
        <taxon>Neopterygii</taxon>
        <taxon>Holostei</taxon>
        <taxon>Semionotiformes</taxon>
        <taxon>Lepisosteidae</taxon>
        <taxon>Lepisosteus</taxon>
    </lineage>
</organism>
<reference evidence="9" key="2">
    <citation type="submission" date="2025-08" db="UniProtKB">
        <authorList>
            <consortium name="Ensembl"/>
        </authorList>
    </citation>
    <scope>IDENTIFICATION</scope>
</reference>
<evidence type="ECO:0000313" key="9">
    <source>
        <dbReference type="Ensembl" id="ENSLOCP00000000716.1"/>
    </source>
</evidence>
<dbReference type="Pfam" id="PF08826">
    <property type="entry name" value="DMPK_coil"/>
    <property type="match status" value="1"/>
</dbReference>
<dbReference type="AlphaFoldDB" id="W5LX59"/>
<sequence length="110" mass="12345">MEGLKASDRATARQDSQWKARRLLKTEASARLELQSALEAELRAKQSLQQELSTLKAASLSTESKLQEVEEQNTELRAEVERLKKEIKSLPVSDLRGRDSIVTLMPLSPV</sequence>
<dbReference type="Proteomes" id="UP000018468">
    <property type="component" value="Unassembled WGS sequence"/>
</dbReference>